<dbReference type="InterPro" id="IPR009000">
    <property type="entry name" value="Transl_B-barrel_sf"/>
</dbReference>
<feature type="compositionally biased region" description="Basic and acidic residues" evidence="5">
    <location>
        <begin position="8"/>
        <end position="19"/>
    </location>
</feature>
<dbReference type="PANTHER" id="PTHR43721:SF9">
    <property type="entry name" value="GTP-BINDING PROTEIN 1"/>
    <property type="match status" value="1"/>
</dbReference>
<evidence type="ECO:0000256" key="3">
    <source>
        <dbReference type="ARBA" id="ARBA00022741"/>
    </source>
</evidence>
<feature type="domain" description="Tr-type G" evidence="6">
    <location>
        <begin position="146"/>
        <end position="375"/>
    </location>
</feature>
<comment type="similarity">
    <text evidence="2">Belongs to the TRAFAC class translation factor GTPase superfamily. Classic translation factor GTPase family. EF-Tu/EF-1A subfamily.</text>
</comment>
<evidence type="ECO:0000256" key="4">
    <source>
        <dbReference type="ARBA" id="ARBA00023134"/>
    </source>
</evidence>
<dbReference type="GO" id="GO:0003924">
    <property type="term" value="F:GTPase activity"/>
    <property type="evidence" value="ECO:0007669"/>
    <property type="project" value="InterPro"/>
</dbReference>
<protein>
    <recommendedName>
        <fullName evidence="6">Tr-type G domain-containing protein</fullName>
    </recommendedName>
</protein>
<dbReference type="CDD" id="cd03694">
    <property type="entry name" value="GTPBP_II"/>
    <property type="match status" value="1"/>
</dbReference>
<dbReference type="FunFam" id="3.40.50.300:FF:000091">
    <property type="entry name" value="Probable GTP-binding protein 1"/>
    <property type="match status" value="1"/>
</dbReference>
<dbReference type="AlphaFoldDB" id="A0A7S1T5B3"/>
<dbReference type="InterPro" id="IPR035531">
    <property type="entry name" value="GTPBP1-like"/>
</dbReference>
<reference evidence="7" key="1">
    <citation type="submission" date="2021-01" db="EMBL/GenBank/DDBJ databases">
        <authorList>
            <person name="Corre E."/>
            <person name="Pelletier E."/>
            <person name="Niang G."/>
            <person name="Scheremetjew M."/>
            <person name="Finn R."/>
            <person name="Kale V."/>
            <person name="Holt S."/>
            <person name="Cochrane G."/>
            <person name="Meng A."/>
            <person name="Brown T."/>
            <person name="Cohen L."/>
        </authorList>
    </citation>
    <scope>NUCLEOTIDE SEQUENCE</scope>
    <source>
        <strain evidence="7">PLY429</strain>
    </source>
</reference>
<dbReference type="InterPro" id="IPR050055">
    <property type="entry name" value="EF-Tu_GTPase"/>
</dbReference>
<evidence type="ECO:0000256" key="2">
    <source>
        <dbReference type="ARBA" id="ARBA00007249"/>
    </source>
</evidence>
<dbReference type="InterPro" id="IPR027417">
    <property type="entry name" value="P-loop_NTPase"/>
</dbReference>
<comment type="function">
    <text evidence="1">This protein promotes the GTP-dependent binding of aminoacyl-tRNA to the A-site of ribosomes during protein biosynthesis.</text>
</comment>
<evidence type="ECO:0000259" key="6">
    <source>
        <dbReference type="PROSITE" id="PS51722"/>
    </source>
</evidence>
<dbReference type="InterPro" id="IPR004161">
    <property type="entry name" value="EFTu-like_2"/>
</dbReference>
<evidence type="ECO:0000256" key="5">
    <source>
        <dbReference type="SAM" id="MobiDB-lite"/>
    </source>
</evidence>
<keyword evidence="3" id="KW-0547">Nucleotide-binding</keyword>
<sequence length="564" mass="61359">MQKCHLSNGHDSDQTEASKKAALHAATPVDVCISMPQREGQSEDEPVLEEDVLEMQLTHALEVAHSEVLGMGEIILEVGGGEHVFGPSTPLDEAALEGVVGRVKAACPSWNATATELRRYVDSGEGGAQRHRADVLVRMRPGTRQPLEVRVAVIGNVDSGKSTIVGVLTRSILDDGRGLARSKVFKHTHEESTGRTSCVGQHNLCLDENGEILNNVMFRNNNCGEYVAKSCKVVTLVDLAGHERYFRTTAYGLTGHMPDYACLVVGANAGLIGMCKEHLGVALALKVPTFFLVTKCDDICPEHVLKDTLKRLSALMKKPGVKKRPFVVHSIADALTCAKNIESANLAPIFLTSAVTGKGLDFLRCFLNLLPQRQRWAERAKEAAEFVIDETFGVPGVGTVVAGTLKRGVIKTNSTLLLGPDIGDGSFWATAVKSIHYKRMPVGQVVAGQTAALALKKVKRSQVRKGMVLVDEGVKPKASWEFDADIAILTHSTTIQPRYQAVIHCEIIRQAARVVAMDNERLRSGDRAIARFRFLQRPEFLTPGSRFVFREGRTKGIGAITAVY</sequence>
<dbReference type="Pfam" id="PF03144">
    <property type="entry name" value="GTP_EFTU_D2"/>
    <property type="match status" value="1"/>
</dbReference>
<dbReference type="PANTHER" id="PTHR43721">
    <property type="entry name" value="ELONGATION FACTOR TU-RELATED"/>
    <property type="match status" value="1"/>
</dbReference>
<organism evidence="7">
    <name type="scientific">Tetraselmis chuii</name>
    <dbReference type="NCBI Taxonomy" id="63592"/>
    <lineage>
        <taxon>Eukaryota</taxon>
        <taxon>Viridiplantae</taxon>
        <taxon>Chlorophyta</taxon>
        <taxon>core chlorophytes</taxon>
        <taxon>Chlorodendrophyceae</taxon>
        <taxon>Chlorodendrales</taxon>
        <taxon>Chlorodendraceae</taxon>
        <taxon>Tetraselmis</taxon>
    </lineage>
</organism>
<accession>A0A7S1T5B3</accession>
<dbReference type="GO" id="GO:0003746">
    <property type="term" value="F:translation elongation factor activity"/>
    <property type="evidence" value="ECO:0007669"/>
    <property type="project" value="TreeGrafter"/>
</dbReference>
<name>A0A7S1T5B3_9CHLO</name>
<feature type="region of interest" description="Disordered" evidence="5">
    <location>
        <begin position="1"/>
        <end position="21"/>
    </location>
</feature>
<dbReference type="InterPro" id="IPR009001">
    <property type="entry name" value="Transl_elong_EF1A/Init_IF2_C"/>
</dbReference>
<keyword evidence="4" id="KW-0342">GTP-binding</keyword>
<dbReference type="SUPFAM" id="SSF52540">
    <property type="entry name" value="P-loop containing nucleoside triphosphate hydrolases"/>
    <property type="match status" value="1"/>
</dbReference>
<dbReference type="EMBL" id="HBGG01039428">
    <property type="protein sequence ID" value="CAD9220715.1"/>
    <property type="molecule type" value="Transcribed_RNA"/>
</dbReference>
<dbReference type="SUPFAM" id="SSF50465">
    <property type="entry name" value="EF-Tu/eEF-1alpha/eIF2-gamma C-terminal domain"/>
    <property type="match status" value="1"/>
</dbReference>
<dbReference type="GO" id="GO:0005525">
    <property type="term" value="F:GTP binding"/>
    <property type="evidence" value="ECO:0007669"/>
    <property type="project" value="UniProtKB-KW"/>
</dbReference>
<evidence type="ECO:0000313" key="7">
    <source>
        <dbReference type="EMBL" id="CAD9220715.1"/>
    </source>
</evidence>
<dbReference type="CDD" id="cd04165">
    <property type="entry name" value="GTPBP1_like"/>
    <property type="match status" value="1"/>
</dbReference>
<dbReference type="SUPFAM" id="SSF50447">
    <property type="entry name" value="Translation proteins"/>
    <property type="match status" value="1"/>
</dbReference>
<dbReference type="Gene3D" id="2.40.30.10">
    <property type="entry name" value="Translation factors"/>
    <property type="match status" value="2"/>
</dbReference>
<dbReference type="PROSITE" id="PS51722">
    <property type="entry name" value="G_TR_2"/>
    <property type="match status" value="1"/>
</dbReference>
<dbReference type="Pfam" id="PF00009">
    <property type="entry name" value="GTP_EFTU"/>
    <property type="match status" value="1"/>
</dbReference>
<dbReference type="Gene3D" id="3.40.50.300">
    <property type="entry name" value="P-loop containing nucleotide triphosphate hydrolases"/>
    <property type="match status" value="1"/>
</dbReference>
<evidence type="ECO:0000256" key="1">
    <source>
        <dbReference type="ARBA" id="ARBA00003982"/>
    </source>
</evidence>
<dbReference type="InterPro" id="IPR000795">
    <property type="entry name" value="T_Tr_GTP-bd_dom"/>
</dbReference>
<proteinExistence type="inferred from homology"/>
<dbReference type="FunFam" id="2.40.30.10:FF:000014">
    <property type="entry name" value="Probable GTP-binding protein 1"/>
    <property type="match status" value="1"/>
</dbReference>
<dbReference type="CDD" id="cd03708">
    <property type="entry name" value="GTPBP_III"/>
    <property type="match status" value="1"/>
</dbReference>
<gene>
    <name evidence="7" type="ORF">TCHU04912_LOCUS20296</name>
</gene>